<reference evidence="2" key="2">
    <citation type="submission" date="2004-11" db="EMBL/GenBank/DDBJ databases">
        <authorList>
            <person name="Pombert J.-F."/>
            <person name="Otis C."/>
            <person name="Lemieux C."/>
            <person name="Turmel M."/>
        </authorList>
    </citation>
    <scope>NUCLEOTIDE SEQUENCE</scope>
    <source>
        <strain evidence="2">UTEX 1912</strain>
    </source>
</reference>
<feature type="domain" description="GIY-YIG" evidence="1">
    <location>
        <begin position="11"/>
        <end position="100"/>
    </location>
</feature>
<dbReference type="AlphaFoldDB" id="Q3ZJ44"/>
<keyword evidence="2" id="KW-0255">Endonuclease</keyword>
<accession>Q3ZJ44</accession>
<protein>
    <submittedName>
        <fullName evidence="2">Putative site-specific DNA endonuclease</fullName>
    </submittedName>
</protein>
<gene>
    <name evidence="2" type="primary">orf143</name>
</gene>
<dbReference type="CDD" id="cd10437">
    <property type="entry name" value="GIY-YIG_HE_I-TevI_like"/>
    <property type="match status" value="1"/>
</dbReference>
<keyword evidence="2" id="KW-0378">Hydrolase</keyword>
<dbReference type="PROSITE" id="PS50164">
    <property type="entry name" value="GIY_YIG"/>
    <property type="match status" value="1"/>
</dbReference>
<dbReference type="SMART" id="SM00465">
    <property type="entry name" value="GIYc"/>
    <property type="match status" value="1"/>
</dbReference>
<proteinExistence type="predicted"/>
<reference evidence="2" key="4">
    <citation type="journal article" date="2006" name="BMC Biol.">
        <title>The complete chloroplast DNA sequence of the green alga Oltmannsiellopsis viridis reveals a distinctive quadripartite architecture in the chloroplast genome of early diverging ulvophytes.</title>
        <authorList>
            <person name="Pombert J.F."/>
            <person name="Lemieux C."/>
            <person name="Turmel M."/>
        </authorList>
    </citation>
    <scope>NUCLEOTIDE SEQUENCE</scope>
    <source>
        <strain evidence="2">UTEX 1912</strain>
    </source>
</reference>
<geneLocation type="chloroplast" evidence="2"/>
<evidence type="ECO:0000313" key="2">
    <source>
        <dbReference type="EMBL" id="AAV80646.1"/>
    </source>
</evidence>
<dbReference type="NCBIfam" id="TIGR01453">
    <property type="entry name" value="grpIintron_endo"/>
    <property type="match status" value="1"/>
</dbReference>
<reference evidence="2" key="1">
    <citation type="journal article" date="2001" name="Nucleic Acids Res.">
        <title>Rapid evolution of the DNA-binding site in LAGLIDADG homing endonucleases.</title>
        <authorList>
            <person name="Lucas P."/>
            <person name="Otis C."/>
            <person name="Mercier J.P."/>
            <person name="Turmel M."/>
            <person name="Lemieux C."/>
        </authorList>
    </citation>
    <scope>NUCLEOTIDE SEQUENCE</scope>
    <source>
        <strain evidence="2">UTEX 1912</strain>
    </source>
</reference>
<organism evidence="2">
    <name type="scientific">Tupiella akineta</name>
    <name type="common">Green alga</name>
    <name type="synonym">Pseudendoclonium akinetum</name>
    <dbReference type="NCBI Taxonomy" id="160070"/>
    <lineage>
        <taxon>Eukaryota</taxon>
        <taxon>Viridiplantae</taxon>
        <taxon>Chlorophyta</taxon>
        <taxon>core chlorophytes</taxon>
        <taxon>Ulvophyceae</taxon>
        <taxon>OUU clade</taxon>
        <taxon>Ulotrichales</taxon>
        <taxon>Tupiellaceae</taxon>
        <taxon>Tupiella</taxon>
    </lineage>
</organism>
<sequence length="143" mass="16529">MQQSLNLFEFRKGGVYKIICSKNNKIYYGQTSCFIRRGFQHLDFLKEGEHSCLDLQKDVNDYGIDKFRFEIVQIESQLDKRLKLEKKLIEKTPSSLLYNPTKPHSFQTKPRIAQRIKILGSSYPSIAEASRIFGNHLVISGGN</sequence>
<dbReference type="InterPro" id="IPR035901">
    <property type="entry name" value="GIY-YIG_endonuc_sf"/>
</dbReference>
<reference evidence="2" key="3">
    <citation type="journal article" date="2005" name="Mol. Biol. Evol.">
        <title>The chloroplast genome sequence of the green alga Pseudendoclonium akinetum (Ulvophyceae) reveals unusual structural features and new insights into the branching order of chlorophyte lineages.</title>
        <authorList>
            <person name="Pombert J.F."/>
            <person name="Otis C."/>
            <person name="Lemieux C."/>
            <person name="Turmel M."/>
        </authorList>
    </citation>
    <scope>NUCLEOTIDE SEQUENCE</scope>
    <source>
        <strain evidence="2">UTEX 1912</strain>
    </source>
</reference>
<dbReference type="InterPro" id="IPR006350">
    <property type="entry name" value="Intron_endoG1"/>
</dbReference>
<keyword evidence="2" id="KW-0540">Nuclease</keyword>
<name>Q3ZJ44_TUPAK</name>
<dbReference type="GO" id="GO:0004519">
    <property type="term" value="F:endonuclease activity"/>
    <property type="evidence" value="ECO:0007669"/>
    <property type="project" value="UniProtKB-KW"/>
</dbReference>
<dbReference type="InterPro" id="IPR000305">
    <property type="entry name" value="GIY-YIG_endonuc"/>
</dbReference>
<dbReference type="GeneID" id="4108734"/>
<dbReference type="RefSeq" id="YP_636223.1">
    <property type="nucleotide sequence ID" value="NC_008114.1"/>
</dbReference>
<dbReference type="Gene3D" id="3.40.1440.10">
    <property type="entry name" value="GIY-YIG endonuclease"/>
    <property type="match status" value="1"/>
</dbReference>
<dbReference type="SUPFAM" id="SSF82771">
    <property type="entry name" value="GIY-YIG endonuclease"/>
    <property type="match status" value="1"/>
</dbReference>
<dbReference type="Pfam" id="PF01541">
    <property type="entry name" value="GIY-YIG"/>
    <property type="match status" value="1"/>
</dbReference>
<evidence type="ECO:0000259" key="1">
    <source>
        <dbReference type="PROSITE" id="PS50164"/>
    </source>
</evidence>
<keyword evidence="2" id="KW-0150">Chloroplast</keyword>
<dbReference type="EMBL" id="AY835431">
    <property type="protein sequence ID" value="AAV80646.1"/>
    <property type="molecule type" value="Genomic_DNA"/>
</dbReference>
<keyword evidence="2" id="KW-0934">Plastid</keyword>